<dbReference type="InterPro" id="IPR000086">
    <property type="entry name" value="NUDIX_hydrolase_dom"/>
</dbReference>
<dbReference type="PANTHER" id="PTHR12629">
    <property type="entry name" value="DIPHOSPHOINOSITOL POLYPHOSPHATE PHOSPHOHYDROLASE"/>
    <property type="match status" value="1"/>
</dbReference>
<dbReference type="GO" id="GO:0046872">
    <property type="term" value="F:metal ion binding"/>
    <property type="evidence" value="ECO:0007669"/>
    <property type="project" value="UniProtKB-KW"/>
</dbReference>
<comment type="similarity">
    <text evidence="3">Belongs to the Nudix hydrolase family.</text>
</comment>
<evidence type="ECO:0000313" key="12">
    <source>
        <dbReference type="Proteomes" id="UP000008810"/>
    </source>
</evidence>
<dbReference type="GeneID" id="100831310"/>
<dbReference type="AlphaFoldDB" id="I1IX74"/>
<comment type="subcellular location">
    <subcellularLocation>
        <location evidence="2">Mitochondrion</location>
    </subcellularLocation>
</comment>
<dbReference type="PANTHER" id="PTHR12629:SF58">
    <property type="entry name" value="NUDIX HYDROLASE 12, MITOCHONDRIAL"/>
    <property type="match status" value="1"/>
</dbReference>
<dbReference type="OrthoDB" id="2011998at2759"/>
<accession>I1IX74</accession>
<dbReference type="CDD" id="cd04666">
    <property type="entry name" value="NUDIX_DIPP2_like_Nudt4"/>
    <property type="match status" value="1"/>
</dbReference>
<name>I1IX74_BRADI</name>
<evidence type="ECO:0000256" key="5">
    <source>
        <dbReference type="ARBA" id="ARBA00022801"/>
    </source>
</evidence>
<dbReference type="InterPro" id="IPR047198">
    <property type="entry name" value="DDP-like_NUDIX"/>
</dbReference>
<evidence type="ECO:0000259" key="9">
    <source>
        <dbReference type="PROSITE" id="PS51462"/>
    </source>
</evidence>
<reference evidence="10 11" key="1">
    <citation type="journal article" date="2010" name="Nature">
        <title>Genome sequencing and analysis of the model grass Brachypodium distachyon.</title>
        <authorList>
            <consortium name="International Brachypodium Initiative"/>
        </authorList>
    </citation>
    <scope>NUCLEOTIDE SEQUENCE [LARGE SCALE GENOMIC DNA]</scope>
    <source>
        <strain evidence="10 11">Bd21</strain>
    </source>
</reference>
<dbReference type="OMA" id="CRYDWMK"/>
<organism evidence="11">
    <name type="scientific">Brachypodium distachyon</name>
    <name type="common">Purple false brome</name>
    <name type="synonym">Trachynia distachya</name>
    <dbReference type="NCBI Taxonomy" id="15368"/>
    <lineage>
        <taxon>Eukaryota</taxon>
        <taxon>Viridiplantae</taxon>
        <taxon>Streptophyta</taxon>
        <taxon>Embryophyta</taxon>
        <taxon>Tracheophyta</taxon>
        <taxon>Spermatophyta</taxon>
        <taxon>Magnoliopsida</taxon>
        <taxon>Liliopsida</taxon>
        <taxon>Poales</taxon>
        <taxon>Poaceae</taxon>
        <taxon>BOP clade</taxon>
        <taxon>Pooideae</taxon>
        <taxon>Stipodae</taxon>
        <taxon>Brachypodieae</taxon>
        <taxon>Brachypodium</taxon>
    </lineage>
</organism>
<evidence type="ECO:0000256" key="2">
    <source>
        <dbReference type="ARBA" id="ARBA00004173"/>
    </source>
</evidence>
<comment type="cofactor">
    <cofactor evidence="1">
        <name>Mg(2+)</name>
        <dbReference type="ChEBI" id="CHEBI:18420"/>
    </cofactor>
</comment>
<dbReference type="GO" id="GO:0016462">
    <property type="term" value="F:pyrophosphatase activity"/>
    <property type="evidence" value="ECO:0007669"/>
    <property type="project" value="InterPro"/>
</dbReference>
<dbReference type="PROSITE" id="PS00893">
    <property type="entry name" value="NUDIX_BOX"/>
    <property type="match status" value="1"/>
</dbReference>
<dbReference type="KEGG" id="bdi:100831310"/>
<keyword evidence="12" id="KW-1185">Reference proteome</keyword>
<keyword evidence="7" id="KW-0809">Transit peptide</keyword>
<dbReference type="PROSITE" id="PS51462">
    <property type="entry name" value="NUDIX"/>
    <property type="match status" value="1"/>
</dbReference>
<dbReference type="InterPro" id="IPR015797">
    <property type="entry name" value="NUDIX_hydrolase-like_dom_sf"/>
</dbReference>
<dbReference type="Gene3D" id="3.90.79.10">
    <property type="entry name" value="Nucleoside Triphosphate Pyrophosphohydrolase"/>
    <property type="match status" value="1"/>
</dbReference>
<dbReference type="Proteomes" id="UP000008810">
    <property type="component" value="Chromosome 5"/>
</dbReference>
<dbReference type="FunFam" id="3.90.79.10:FF:000030">
    <property type="entry name" value="Nudix hydrolase 13 mitochondrial"/>
    <property type="match status" value="1"/>
</dbReference>
<sequence length="202" mass="22261">MASEKLVARKGRLRQRYDNGHRLVAGCVPYRLGKDGQLQVLMVSSTNRDGLVFPKGGWEDDEDVHEAACREALEEAGVRGNINRNSLGLWVFRSKSSQSESGDSPRGACKGQVFALEVTEELEQWPEQDTHGRRWVSPADAYGLCRYDWMREALTALLDRCSMSSASAIPAPASELNEHAGTCMNMTLMKPTATADRAVALC</sequence>
<dbReference type="Gramene" id="KQJ82335">
    <property type="protein sequence ID" value="KQJ82335"/>
    <property type="gene ID" value="BRADI_5g08460v3"/>
</dbReference>
<proteinExistence type="inferred from homology"/>
<evidence type="ECO:0000313" key="10">
    <source>
        <dbReference type="EMBL" id="KQJ82335.1"/>
    </source>
</evidence>
<dbReference type="GO" id="GO:0005739">
    <property type="term" value="C:mitochondrion"/>
    <property type="evidence" value="ECO:0007669"/>
    <property type="project" value="UniProtKB-SubCell"/>
</dbReference>
<keyword evidence="6" id="KW-0460">Magnesium</keyword>
<dbReference type="GO" id="GO:0005634">
    <property type="term" value="C:nucleus"/>
    <property type="evidence" value="ECO:0000318"/>
    <property type="project" value="GO_Central"/>
</dbReference>
<evidence type="ECO:0000256" key="7">
    <source>
        <dbReference type="ARBA" id="ARBA00022946"/>
    </source>
</evidence>
<dbReference type="EnsemblPlants" id="KQJ82335">
    <property type="protein sequence ID" value="KQJ82335"/>
    <property type="gene ID" value="BRADI_5g08460v3"/>
</dbReference>
<evidence type="ECO:0000313" key="11">
    <source>
        <dbReference type="EnsemblPlants" id="KQJ82335"/>
    </source>
</evidence>
<dbReference type="SUPFAM" id="SSF55811">
    <property type="entry name" value="Nudix"/>
    <property type="match status" value="1"/>
</dbReference>
<dbReference type="ExpressionAtlas" id="I1IX74">
    <property type="expression patterns" value="differential"/>
</dbReference>
<dbReference type="STRING" id="15368.I1IX74"/>
<feature type="domain" description="Nudix hydrolase" evidence="9">
    <location>
        <begin position="20"/>
        <end position="158"/>
    </location>
</feature>
<evidence type="ECO:0000256" key="4">
    <source>
        <dbReference type="ARBA" id="ARBA00022723"/>
    </source>
</evidence>
<evidence type="ECO:0000256" key="6">
    <source>
        <dbReference type="ARBA" id="ARBA00022842"/>
    </source>
</evidence>
<dbReference type="GO" id="GO:0005737">
    <property type="term" value="C:cytoplasm"/>
    <property type="evidence" value="ECO:0000318"/>
    <property type="project" value="GO_Central"/>
</dbReference>
<keyword evidence="4" id="KW-0479">Metal-binding</keyword>
<dbReference type="RefSeq" id="XP_010239816.1">
    <property type="nucleotide sequence ID" value="XM_010241514.3"/>
</dbReference>
<dbReference type="EMBL" id="CM000884">
    <property type="protein sequence ID" value="KQJ82335.1"/>
    <property type="molecule type" value="Genomic_DNA"/>
</dbReference>
<evidence type="ECO:0000256" key="1">
    <source>
        <dbReference type="ARBA" id="ARBA00001946"/>
    </source>
</evidence>
<reference evidence="11" key="3">
    <citation type="submission" date="2018-08" db="UniProtKB">
        <authorList>
            <consortium name="EnsemblPlants"/>
        </authorList>
    </citation>
    <scope>IDENTIFICATION</scope>
    <source>
        <strain evidence="11">cv. Bd21</strain>
    </source>
</reference>
<evidence type="ECO:0000256" key="3">
    <source>
        <dbReference type="ARBA" id="ARBA00005582"/>
    </source>
</evidence>
<evidence type="ECO:0000256" key="8">
    <source>
        <dbReference type="ARBA" id="ARBA00023128"/>
    </source>
</evidence>
<protein>
    <recommendedName>
        <fullName evidence="9">Nudix hydrolase domain-containing protein</fullName>
    </recommendedName>
</protein>
<keyword evidence="5" id="KW-0378">Hydrolase</keyword>
<gene>
    <name evidence="11" type="primary">LOC100831310</name>
    <name evidence="10" type="ORF">BRADI_5g08460v3</name>
</gene>
<dbReference type="eggNOG" id="KOG2839">
    <property type="taxonomic scope" value="Eukaryota"/>
</dbReference>
<dbReference type="Pfam" id="PF00293">
    <property type="entry name" value="NUDIX"/>
    <property type="match status" value="1"/>
</dbReference>
<reference evidence="10" key="2">
    <citation type="submission" date="2017-06" db="EMBL/GenBank/DDBJ databases">
        <title>WGS assembly of Brachypodium distachyon.</title>
        <authorList>
            <consortium name="The International Brachypodium Initiative"/>
            <person name="Lucas S."/>
            <person name="Harmon-Smith M."/>
            <person name="Lail K."/>
            <person name="Tice H."/>
            <person name="Grimwood J."/>
            <person name="Bruce D."/>
            <person name="Barry K."/>
            <person name="Shu S."/>
            <person name="Lindquist E."/>
            <person name="Wang M."/>
            <person name="Pitluck S."/>
            <person name="Vogel J.P."/>
            <person name="Garvin D.F."/>
            <person name="Mockler T.C."/>
            <person name="Schmutz J."/>
            <person name="Rokhsar D."/>
            <person name="Bevan M.W."/>
        </authorList>
    </citation>
    <scope>NUCLEOTIDE SEQUENCE</scope>
    <source>
        <strain evidence="10">Bd21</strain>
    </source>
</reference>
<dbReference type="InterPro" id="IPR020084">
    <property type="entry name" value="NUDIX_hydrolase_CS"/>
</dbReference>
<keyword evidence="8" id="KW-0496">Mitochondrion</keyword>
<dbReference type="HOGENOM" id="CLU_037162_5_2_1"/>